<sequence length="54" mass="5925">MVSWLCSKCGYTLEADTPPEECPSCKSDCSFVDNSCYTPDCEGKPNDPQIKGED</sequence>
<dbReference type="RefSeq" id="WP_014955773.1">
    <property type="nucleotide sequence ID" value="NZ_FNLL01000011.1"/>
</dbReference>
<feature type="domain" description="Rubrerythrin rubredoxin-like" evidence="1">
    <location>
        <begin position="4"/>
        <end position="28"/>
    </location>
</feature>
<organism evidence="2 3">
    <name type="scientific">Desulfobacula phenolica</name>
    <dbReference type="NCBI Taxonomy" id="90732"/>
    <lineage>
        <taxon>Bacteria</taxon>
        <taxon>Pseudomonadati</taxon>
        <taxon>Thermodesulfobacteriota</taxon>
        <taxon>Desulfobacteria</taxon>
        <taxon>Desulfobacterales</taxon>
        <taxon>Desulfobacteraceae</taxon>
        <taxon>Desulfobacula</taxon>
    </lineage>
</organism>
<accession>A0A1H2JC11</accession>
<dbReference type="InterPro" id="IPR048574">
    <property type="entry name" value="RUBY_RBDX"/>
</dbReference>
<evidence type="ECO:0000313" key="2">
    <source>
        <dbReference type="EMBL" id="SDU53705.1"/>
    </source>
</evidence>
<dbReference type="AlphaFoldDB" id="A0A1H2JC11"/>
<dbReference type="SUPFAM" id="SSF57802">
    <property type="entry name" value="Rubredoxin-like"/>
    <property type="match status" value="1"/>
</dbReference>
<name>A0A1H2JC11_9BACT</name>
<dbReference type="Proteomes" id="UP000199608">
    <property type="component" value="Unassembled WGS sequence"/>
</dbReference>
<dbReference type="Gene3D" id="2.20.28.10">
    <property type="match status" value="1"/>
</dbReference>
<keyword evidence="3" id="KW-1185">Reference proteome</keyword>
<dbReference type="EMBL" id="FNLL01000011">
    <property type="protein sequence ID" value="SDU53705.1"/>
    <property type="molecule type" value="Genomic_DNA"/>
</dbReference>
<evidence type="ECO:0000259" key="1">
    <source>
        <dbReference type="Pfam" id="PF21349"/>
    </source>
</evidence>
<dbReference type="Pfam" id="PF21349">
    <property type="entry name" value="RUBY_RBDX"/>
    <property type="match status" value="1"/>
</dbReference>
<evidence type="ECO:0000313" key="3">
    <source>
        <dbReference type="Proteomes" id="UP000199608"/>
    </source>
</evidence>
<proteinExistence type="predicted"/>
<reference evidence="3" key="1">
    <citation type="submission" date="2016-10" db="EMBL/GenBank/DDBJ databases">
        <authorList>
            <person name="Varghese N."/>
            <person name="Submissions S."/>
        </authorList>
    </citation>
    <scope>NUCLEOTIDE SEQUENCE [LARGE SCALE GENOMIC DNA]</scope>
    <source>
        <strain evidence="3">DSM 3384</strain>
    </source>
</reference>
<gene>
    <name evidence="2" type="ORF">SAMN04487931_111131</name>
</gene>
<protein>
    <recommendedName>
        <fullName evidence="1">Rubrerythrin rubredoxin-like domain-containing protein</fullName>
    </recommendedName>
</protein>